<dbReference type="NCBIfam" id="NF041000">
    <property type="entry name" value="ATPase_ComGA"/>
    <property type="match status" value="1"/>
</dbReference>
<evidence type="ECO:0000313" key="6">
    <source>
        <dbReference type="Proteomes" id="UP000181969"/>
    </source>
</evidence>
<evidence type="ECO:0000313" key="5">
    <source>
        <dbReference type="EMBL" id="SFL26588.1"/>
    </source>
</evidence>
<dbReference type="CDD" id="cd01129">
    <property type="entry name" value="PulE-GspE-like"/>
    <property type="match status" value="1"/>
</dbReference>
<proteinExistence type="inferred from homology"/>
<dbReference type="Gene3D" id="3.30.450.90">
    <property type="match status" value="1"/>
</dbReference>
<feature type="domain" description="Bacterial type II secretion system protein E" evidence="4">
    <location>
        <begin position="194"/>
        <end position="208"/>
    </location>
</feature>
<dbReference type="GO" id="GO:0016887">
    <property type="term" value="F:ATP hydrolysis activity"/>
    <property type="evidence" value="ECO:0007669"/>
    <property type="project" value="TreeGrafter"/>
</dbReference>
<comment type="similarity">
    <text evidence="1">Belongs to the GSP E family.</text>
</comment>
<dbReference type="InterPro" id="IPR001482">
    <property type="entry name" value="T2SS/T4SS_dom"/>
</dbReference>
<dbReference type="GO" id="GO:0005524">
    <property type="term" value="F:ATP binding"/>
    <property type="evidence" value="ECO:0007669"/>
    <property type="project" value="UniProtKB-KW"/>
</dbReference>
<protein>
    <submittedName>
        <fullName evidence="5">Competence protein ComGA</fullName>
    </submittedName>
</protein>
<gene>
    <name evidence="5" type="ORF">SAMN05216438_103142</name>
</gene>
<evidence type="ECO:0000256" key="1">
    <source>
        <dbReference type="ARBA" id="ARBA00006611"/>
    </source>
</evidence>
<reference evidence="5 6" key="1">
    <citation type="submission" date="2016-10" db="EMBL/GenBank/DDBJ databases">
        <authorList>
            <person name="de Groot N.N."/>
        </authorList>
    </citation>
    <scope>NUCLEOTIDE SEQUENCE [LARGE SCALE GENOMIC DNA]</scope>
    <source>
        <strain evidence="5 6">M79</strain>
    </source>
</reference>
<dbReference type="Gene3D" id="3.40.50.300">
    <property type="entry name" value="P-loop containing nucleotide triphosphate hydrolases"/>
    <property type="match status" value="1"/>
</dbReference>
<evidence type="ECO:0000259" key="4">
    <source>
        <dbReference type="PROSITE" id="PS00662"/>
    </source>
</evidence>
<dbReference type="GO" id="GO:0005886">
    <property type="term" value="C:plasma membrane"/>
    <property type="evidence" value="ECO:0007669"/>
    <property type="project" value="TreeGrafter"/>
</dbReference>
<sequence length="314" mass="35855">MIQVLAKTLLQKAVDQMVHDLYFVALEGKYSLYFRTATERRFERELDLEQGQALIAHMKFLSGMNLGESRRVQLGACTYVLDTGEQRLRLSTVGDFHGQESLVIRLLHHQQNQLHFWNSEIFNTFIGGRGLYLFSGPVGSGKTSLMYKFAREHFKNQQVICIEDPVELVETEFLQLQVNKVIGNDYDALIKLSLRHRPDLLIVGEIRDSQTAKAVLRASLTGYTVFSTVHARSISGVISRLKELGLTDWELQSSLQRVIYQRLIAGKGLLVYEKEKFEEWQPDEWNSQIDQLVADGFISAVTAAHEKIEFSEAD</sequence>
<organism evidence="5 6">
    <name type="scientific">Lactococcus garvieae</name>
    <dbReference type="NCBI Taxonomy" id="1363"/>
    <lineage>
        <taxon>Bacteria</taxon>
        <taxon>Bacillati</taxon>
        <taxon>Bacillota</taxon>
        <taxon>Bacilli</taxon>
        <taxon>Lactobacillales</taxon>
        <taxon>Streptococcaceae</taxon>
        <taxon>Lactococcus</taxon>
    </lineage>
</organism>
<accession>A0A1I4G931</accession>
<dbReference type="EMBL" id="FOTJ01000003">
    <property type="protein sequence ID" value="SFL26588.1"/>
    <property type="molecule type" value="Genomic_DNA"/>
</dbReference>
<dbReference type="OrthoDB" id="9808272at2"/>
<dbReference type="PANTHER" id="PTHR30258">
    <property type="entry name" value="TYPE II SECRETION SYSTEM PROTEIN GSPE-RELATED"/>
    <property type="match status" value="1"/>
</dbReference>
<dbReference type="PROSITE" id="PS00662">
    <property type="entry name" value="T2SP_E"/>
    <property type="match status" value="1"/>
</dbReference>
<keyword evidence="2" id="KW-0547">Nucleotide-binding</keyword>
<dbReference type="PANTHER" id="PTHR30258:SF2">
    <property type="entry name" value="COMG OPERON PROTEIN 1"/>
    <property type="match status" value="1"/>
</dbReference>
<dbReference type="SUPFAM" id="SSF52540">
    <property type="entry name" value="P-loop containing nucleoside triphosphate hydrolases"/>
    <property type="match status" value="1"/>
</dbReference>
<dbReference type="InterPro" id="IPR027417">
    <property type="entry name" value="P-loop_NTPase"/>
</dbReference>
<name>A0A1I4G931_9LACT</name>
<dbReference type="Proteomes" id="UP000181969">
    <property type="component" value="Unassembled WGS sequence"/>
</dbReference>
<evidence type="ECO:0000256" key="2">
    <source>
        <dbReference type="ARBA" id="ARBA00022741"/>
    </source>
</evidence>
<dbReference type="InterPro" id="IPR047667">
    <property type="entry name" value="ATPase_ComGA"/>
</dbReference>
<dbReference type="AlphaFoldDB" id="A0A1I4G931"/>
<dbReference type="RefSeq" id="WP_074750784.1">
    <property type="nucleotide sequence ID" value="NZ_FOTJ01000003.1"/>
</dbReference>
<dbReference type="Pfam" id="PF00437">
    <property type="entry name" value="T2SSE"/>
    <property type="match status" value="1"/>
</dbReference>
<keyword evidence="3" id="KW-0067">ATP-binding</keyword>
<evidence type="ECO:0000256" key="3">
    <source>
        <dbReference type="ARBA" id="ARBA00022840"/>
    </source>
</evidence>